<feature type="signal peptide" evidence="1">
    <location>
        <begin position="1"/>
        <end position="28"/>
    </location>
</feature>
<gene>
    <name evidence="2" type="ORF">DFR29_10319</name>
</gene>
<evidence type="ECO:0000256" key="1">
    <source>
        <dbReference type="SAM" id="SignalP"/>
    </source>
</evidence>
<dbReference type="Proteomes" id="UP000295293">
    <property type="component" value="Unassembled WGS sequence"/>
</dbReference>
<comment type="caution">
    <text evidence="2">The sequence shown here is derived from an EMBL/GenBank/DDBJ whole genome shotgun (WGS) entry which is preliminary data.</text>
</comment>
<reference evidence="2 3" key="1">
    <citation type="submission" date="2019-03" db="EMBL/GenBank/DDBJ databases">
        <title>Genomic Encyclopedia of Type Strains, Phase IV (KMG-IV): sequencing the most valuable type-strain genomes for metagenomic binning, comparative biology and taxonomic classification.</title>
        <authorList>
            <person name="Goeker M."/>
        </authorList>
    </citation>
    <scope>NUCLEOTIDE SEQUENCE [LARGE SCALE GENOMIC DNA]</scope>
    <source>
        <strain evidence="2 3">DSM 21667</strain>
    </source>
</reference>
<keyword evidence="3" id="KW-1185">Reference proteome</keyword>
<dbReference type="EMBL" id="SNZH01000003">
    <property type="protein sequence ID" value="TDR46488.1"/>
    <property type="molecule type" value="Genomic_DNA"/>
</dbReference>
<feature type="chain" id="PRO_5020497379" evidence="1">
    <location>
        <begin position="29"/>
        <end position="168"/>
    </location>
</feature>
<protein>
    <submittedName>
        <fullName evidence="2">Uncharacterized protein</fullName>
    </submittedName>
</protein>
<keyword evidence="1" id="KW-0732">Signal</keyword>
<dbReference type="RefSeq" id="WP_133817629.1">
    <property type="nucleotide sequence ID" value="NZ_SNZH01000003.1"/>
</dbReference>
<dbReference type="AlphaFoldDB" id="A0A4R6Z483"/>
<evidence type="ECO:0000313" key="2">
    <source>
        <dbReference type="EMBL" id="TDR46488.1"/>
    </source>
</evidence>
<organism evidence="2 3">
    <name type="scientific">Tahibacter aquaticus</name>
    <dbReference type="NCBI Taxonomy" id="520092"/>
    <lineage>
        <taxon>Bacteria</taxon>
        <taxon>Pseudomonadati</taxon>
        <taxon>Pseudomonadota</taxon>
        <taxon>Gammaproteobacteria</taxon>
        <taxon>Lysobacterales</taxon>
        <taxon>Rhodanobacteraceae</taxon>
        <taxon>Tahibacter</taxon>
    </lineage>
</organism>
<evidence type="ECO:0000313" key="3">
    <source>
        <dbReference type="Proteomes" id="UP000295293"/>
    </source>
</evidence>
<sequence>MKSLKRLALPLSRIAVLLFAFAATGVQAAPPAADNPILIDSASVEPLPGRDYSMRLDLAAARFEQIDAQSGEVHGRVFSAECAASLAEGLWLAVPAGEGRLDLLPLGATEAAATATAVAAGCRTLPSQGATLPPALVAQIAGSGGGVIFVDNSTLNNAGQVAAREVAR</sequence>
<proteinExistence type="predicted"/>
<name>A0A4R6Z483_9GAMM</name>
<accession>A0A4R6Z483</accession>